<dbReference type="Proteomes" id="UP000184432">
    <property type="component" value="Unassembled WGS sequence"/>
</dbReference>
<organism evidence="1 2">
    <name type="scientific">Aquimarina spongiae</name>
    <dbReference type="NCBI Taxonomy" id="570521"/>
    <lineage>
        <taxon>Bacteria</taxon>
        <taxon>Pseudomonadati</taxon>
        <taxon>Bacteroidota</taxon>
        <taxon>Flavobacteriia</taxon>
        <taxon>Flavobacteriales</taxon>
        <taxon>Flavobacteriaceae</taxon>
        <taxon>Aquimarina</taxon>
    </lineage>
</organism>
<dbReference type="RefSeq" id="WP_073318073.1">
    <property type="nucleotide sequence ID" value="NZ_FQYP01000007.1"/>
</dbReference>
<evidence type="ECO:0000313" key="2">
    <source>
        <dbReference type="Proteomes" id="UP000184432"/>
    </source>
</evidence>
<protein>
    <submittedName>
        <fullName evidence="1">Uncharacterized protein</fullName>
    </submittedName>
</protein>
<reference evidence="2" key="1">
    <citation type="submission" date="2016-11" db="EMBL/GenBank/DDBJ databases">
        <authorList>
            <person name="Varghese N."/>
            <person name="Submissions S."/>
        </authorList>
    </citation>
    <scope>NUCLEOTIDE SEQUENCE [LARGE SCALE GENOMIC DNA]</scope>
    <source>
        <strain evidence="2">DSM 22623</strain>
    </source>
</reference>
<dbReference type="AlphaFoldDB" id="A0A1M6I702"/>
<accession>A0A1M6I702</accession>
<evidence type="ECO:0000313" key="1">
    <source>
        <dbReference type="EMBL" id="SHJ30172.1"/>
    </source>
</evidence>
<sequence>MSYPIINTRTQIVKLGSGLFGKRIKTTLQLVQRGENCYDIHYSSQFNKMRTGKIENMEIPVNSYITAQLNDDPDIRIEVYNCSTVNKHIAIHIKICADLGAFGTKTIYDQVLDSYIIPSKTKTIEPGNISKYVTKIRKQLGYTLVDPYL</sequence>
<name>A0A1M6I702_9FLAO</name>
<dbReference type="OrthoDB" id="1162915at2"/>
<keyword evidence="2" id="KW-1185">Reference proteome</keyword>
<dbReference type="EMBL" id="FQYP01000007">
    <property type="protein sequence ID" value="SHJ30172.1"/>
    <property type="molecule type" value="Genomic_DNA"/>
</dbReference>
<proteinExistence type="predicted"/>
<gene>
    <name evidence="1" type="ORF">SAMN04488508_107154</name>
</gene>